<evidence type="ECO:0000259" key="2">
    <source>
        <dbReference type="Pfam" id="PF00248"/>
    </source>
</evidence>
<comment type="caution">
    <text evidence="3">The sequence shown here is derived from an EMBL/GenBank/DDBJ whole genome shotgun (WGS) entry which is preliminary data.</text>
</comment>
<evidence type="ECO:0000256" key="1">
    <source>
        <dbReference type="ARBA" id="ARBA00023002"/>
    </source>
</evidence>
<dbReference type="PANTHER" id="PTHR43364:SF4">
    <property type="entry name" value="NAD(P)-LINKED OXIDOREDUCTASE SUPERFAMILY PROTEIN"/>
    <property type="match status" value="1"/>
</dbReference>
<protein>
    <submittedName>
        <fullName evidence="3">Aldo/keto reductase</fullName>
    </submittedName>
</protein>
<dbReference type="EMBL" id="PDKO01000002">
    <property type="protein sequence ID" value="RXJ64230.1"/>
    <property type="molecule type" value="Genomic_DNA"/>
</dbReference>
<dbReference type="InterPro" id="IPR036812">
    <property type="entry name" value="NAD(P)_OxRdtase_dom_sf"/>
</dbReference>
<organism evidence="3 4">
    <name type="scientific">Halarcobacter anaerophilus</name>
    <dbReference type="NCBI Taxonomy" id="877500"/>
    <lineage>
        <taxon>Bacteria</taxon>
        <taxon>Pseudomonadati</taxon>
        <taxon>Campylobacterota</taxon>
        <taxon>Epsilonproteobacteria</taxon>
        <taxon>Campylobacterales</taxon>
        <taxon>Arcobacteraceae</taxon>
        <taxon>Halarcobacter</taxon>
    </lineage>
</organism>
<dbReference type="STRING" id="877500.GCA_000935065_03065"/>
<dbReference type="PANTHER" id="PTHR43364">
    <property type="entry name" value="NADH-SPECIFIC METHYLGLYOXAL REDUCTASE-RELATED"/>
    <property type="match status" value="1"/>
</dbReference>
<keyword evidence="4" id="KW-1185">Reference proteome</keyword>
<dbReference type="AlphaFoldDB" id="A0A4Q0Y281"/>
<dbReference type="GO" id="GO:0005829">
    <property type="term" value="C:cytosol"/>
    <property type="evidence" value="ECO:0007669"/>
    <property type="project" value="TreeGrafter"/>
</dbReference>
<dbReference type="OrthoDB" id="9804790at2"/>
<gene>
    <name evidence="3" type="ORF">CRV06_03050</name>
</gene>
<proteinExistence type="predicted"/>
<evidence type="ECO:0000313" key="3">
    <source>
        <dbReference type="EMBL" id="RXJ64230.1"/>
    </source>
</evidence>
<accession>A0A4Q0Y281</accession>
<dbReference type="InterPro" id="IPR023210">
    <property type="entry name" value="NADP_OxRdtase_dom"/>
</dbReference>
<keyword evidence="1" id="KW-0560">Oxidoreductase</keyword>
<dbReference type="RefSeq" id="WP_129081301.1">
    <property type="nucleotide sequence ID" value="NZ_CP041070.1"/>
</dbReference>
<feature type="domain" description="NADP-dependent oxidoreductase" evidence="2">
    <location>
        <begin position="34"/>
        <end position="216"/>
    </location>
</feature>
<reference evidence="3 4" key="1">
    <citation type="submission" date="2017-10" db="EMBL/GenBank/DDBJ databases">
        <title>Genomics of the genus Arcobacter.</title>
        <authorList>
            <person name="Perez-Cataluna A."/>
            <person name="Figueras M.J."/>
        </authorList>
    </citation>
    <scope>NUCLEOTIDE SEQUENCE [LARGE SCALE GENOMIC DNA]</scope>
    <source>
        <strain evidence="3 4">DSM 24636</strain>
    </source>
</reference>
<dbReference type="GO" id="GO:0016491">
    <property type="term" value="F:oxidoreductase activity"/>
    <property type="evidence" value="ECO:0007669"/>
    <property type="project" value="UniProtKB-KW"/>
</dbReference>
<dbReference type="SUPFAM" id="SSF51430">
    <property type="entry name" value="NAD(P)-linked oxidoreductase"/>
    <property type="match status" value="1"/>
</dbReference>
<dbReference type="Gene3D" id="3.20.20.100">
    <property type="entry name" value="NADP-dependent oxidoreductase domain"/>
    <property type="match status" value="1"/>
</dbReference>
<dbReference type="Pfam" id="PF00248">
    <property type="entry name" value="Aldo_ket_red"/>
    <property type="match status" value="1"/>
</dbReference>
<dbReference type="CDD" id="cd19099">
    <property type="entry name" value="AKR_unchar"/>
    <property type="match status" value="1"/>
</dbReference>
<name>A0A4Q0Y281_9BACT</name>
<evidence type="ECO:0000313" key="4">
    <source>
        <dbReference type="Proteomes" id="UP000290191"/>
    </source>
</evidence>
<dbReference type="InterPro" id="IPR050523">
    <property type="entry name" value="AKR_Detox_Biosynth"/>
</dbReference>
<dbReference type="Proteomes" id="UP000290191">
    <property type="component" value="Unassembled WGS sequence"/>
</dbReference>
<sequence length="370" mass="42760">MQVATKDATYNFAKKFSNYKDFYTLHNNLIFSKLGLGTFNKEPYKEENYVFHYIEGVKEAVKSGINLIDTASNYRYGQSEKEIGIALKELMDEKSIKREELIICSKGGFIQLDYPFPENPYEWINENIIKTKLANKDDIELDQHCLTADFIEWSFEKSLKNLGVEAIDIYFLHNPEMQLLKLGYNKFLKRIESIFKRFEKMADKGLIKYYGVATWNGFTNDKRSKELMNLEDLVNIAKKVGGEEHRFKYIQTPFNIGKTSIYTMPTQSVNNEECTLLQAAYRLGIGVISSSSLLQMNLFKKSFKPETGYLLDSKMVLKNDIQLALQFVRSTPGLVSSLFASKVPVHIKENLEITKIKATPRSNYDLMYRV</sequence>